<dbReference type="RefSeq" id="WP_187556098.1">
    <property type="nucleotide sequence ID" value="NZ_CP060716.1"/>
</dbReference>
<feature type="transmembrane region" description="Helical" evidence="2">
    <location>
        <begin position="38"/>
        <end position="57"/>
    </location>
</feature>
<dbReference type="Proteomes" id="UP000515934">
    <property type="component" value="Chromosome"/>
</dbReference>
<accession>A0A7G9S715</accession>
<evidence type="ECO:0000256" key="2">
    <source>
        <dbReference type="SAM" id="Phobius"/>
    </source>
</evidence>
<gene>
    <name evidence="3" type="ORF">H9L06_04885</name>
</gene>
<feature type="region of interest" description="Disordered" evidence="1">
    <location>
        <begin position="94"/>
        <end position="113"/>
    </location>
</feature>
<organism evidence="3 4">
    <name type="scientific">Leucobacter denitrificans</name>
    <dbReference type="NCBI Taxonomy" id="683042"/>
    <lineage>
        <taxon>Bacteria</taxon>
        <taxon>Bacillati</taxon>
        <taxon>Actinomycetota</taxon>
        <taxon>Actinomycetes</taxon>
        <taxon>Micrococcales</taxon>
        <taxon>Microbacteriaceae</taxon>
        <taxon>Leucobacter</taxon>
    </lineage>
</organism>
<feature type="transmembrane region" description="Helical" evidence="2">
    <location>
        <begin position="64"/>
        <end position="85"/>
    </location>
</feature>
<dbReference type="KEGG" id="ldn:H9L06_04885"/>
<feature type="transmembrane region" description="Helical" evidence="2">
    <location>
        <begin position="14"/>
        <end position="32"/>
    </location>
</feature>
<reference evidence="3 4" key="1">
    <citation type="submission" date="2020-08" db="EMBL/GenBank/DDBJ databases">
        <title>Genome sequence of Leucobacter denitrificans KACC 14055T.</title>
        <authorList>
            <person name="Hyun D.-W."/>
            <person name="Bae J.-W."/>
        </authorList>
    </citation>
    <scope>NUCLEOTIDE SEQUENCE [LARGE SCALE GENOMIC DNA]</scope>
    <source>
        <strain evidence="3 4">KACC 14055</strain>
    </source>
</reference>
<dbReference type="AlphaFoldDB" id="A0A7G9S715"/>
<evidence type="ECO:0000313" key="4">
    <source>
        <dbReference type="Proteomes" id="UP000515934"/>
    </source>
</evidence>
<keyword evidence="2" id="KW-1133">Transmembrane helix</keyword>
<protein>
    <submittedName>
        <fullName evidence="3">Uncharacterized protein</fullName>
    </submittedName>
</protein>
<keyword evidence="4" id="KW-1185">Reference proteome</keyword>
<dbReference type="EMBL" id="CP060716">
    <property type="protein sequence ID" value="QNN63640.1"/>
    <property type="molecule type" value="Genomic_DNA"/>
</dbReference>
<sequence>MTNHRNATPGTPGVRFRWVLLGILAAVAGLYGSSFGPFYAAIIGTVLLIVGAATVARRARKARVFLVIGGGIVIGALTYVALGVLGPSEPAFQSGTGCSAPPGEACANEAEHD</sequence>
<keyword evidence="2" id="KW-0812">Transmembrane</keyword>
<proteinExistence type="predicted"/>
<keyword evidence="2" id="KW-0472">Membrane</keyword>
<evidence type="ECO:0000256" key="1">
    <source>
        <dbReference type="SAM" id="MobiDB-lite"/>
    </source>
</evidence>
<evidence type="ECO:0000313" key="3">
    <source>
        <dbReference type="EMBL" id="QNN63640.1"/>
    </source>
</evidence>
<name>A0A7G9S715_9MICO</name>